<dbReference type="PhylomeDB" id="B4QFQ9"/>
<name>B4QFQ9_DROSI</name>
<feature type="region of interest" description="Disordered" evidence="1">
    <location>
        <begin position="1"/>
        <end position="32"/>
    </location>
</feature>
<keyword evidence="4" id="KW-1185">Reference proteome</keyword>
<dbReference type="EMBL" id="CM000362">
    <property type="protein sequence ID" value="EDX06165.1"/>
    <property type="molecule type" value="Genomic_DNA"/>
</dbReference>
<evidence type="ECO:0000256" key="2">
    <source>
        <dbReference type="SAM" id="Phobius"/>
    </source>
</evidence>
<sequence length="68" mass="7359">MSTIAGGNVGGANGSRSWEWPTGHAAADDDDADRFGYGYSKKDRSLKRSGINRFAMSGLASCIFYIFF</sequence>
<proteinExistence type="predicted"/>
<dbReference type="OMA" id="SRSWEWP"/>
<protein>
    <submittedName>
        <fullName evidence="3">GD17892</fullName>
    </submittedName>
</protein>
<keyword evidence="2" id="KW-0812">Transmembrane</keyword>
<feature type="transmembrane region" description="Helical" evidence="2">
    <location>
        <begin position="50"/>
        <end position="67"/>
    </location>
</feature>
<evidence type="ECO:0000256" key="1">
    <source>
        <dbReference type="SAM" id="MobiDB-lite"/>
    </source>
</evidence>
<organism evidence="3 4">
    <name type="scientific">Drosophila simulans</name>
    <name type="common">Fruit fly</name>
    <dbReference type="NCBI Taxonomy" id="7240"/>
    <lineage>
        <taxon>Eukaryota</taxon>
        <taxon>Metazoa</taxon>
        <taxon>Ecdysozoa</taxon>
        <taxon>Arthropoda</taxon>
        <taxon>Hexapoda</taxon>
        <taxon>Insecta</taxon>
        <taxon>Pterygota</taxon>
        <taxon>Neoptera</taxon>
        <taxon>Endopterygota</taxon>
        <taxon>Diptera</taxon>
        <taxon>Brachycera</taxon>
        <taxon>Muscomorpha</taxon>
        <taxon>Ephydroidea</taxon>
        <taxon>Drosophilidae</taxon>
        <taxon>Drosophila</taxon>
        <taxon>Sophophora</taxon>
    </lineage>
</organism>
<keyword evidence="2" id="KW-0472">Membrane</keyword>
<reference evidence="3 4" key="1">
    <citation type="journal article" date="2007" name="Nature">
        <title>Evolution of genes and genomes on the Drosophila phylogeny.</title>
        <authorList>
            <consortium name="Drosophila 12 Genomes Consortium"/>
            <person name="Clark A.G."/>
            <person name="Eisen M.B."/>
            <person name="Smith D.R."/>
            <person name="Bergman C.M."/>
            <person name="Oliver B."/>
            <person name="Markow T.A."/>
            <person name="Kaufman T.C."/>
            <person name="Kellis M."/>
            <person name="Gelbart W."/>
            <person name="Iyer V.N."/>
            <person name="Pollard D.A."/>
            <person name="Sackton T.B."/>
            <person name="Larracuente A.M."/>
            <person name="Singh N.D."/>
            <person name="Abad J.P."/>
            <person name="Abt D.N."/>
            <person name="Adryan B."/>
            <person name="Aguade M."/>
            <person name="Akashi H."/>
            <person name="Anderson W.W."/>
            <person name="Aquadro C.F."/>
            <person name="Ardell D.H."/>
            <person name="Arguello R."/>
            <person name="Artieri C.G."/>
            <person name="Barbash D.A."/>
            <person name="Barker D."/>
            <person name="Barsanti P."/>
            <person name="Batterham P."/>
            <person name="Batzoglou S."/>
            <person name="Begun D."/>
            <person name="Bhutkar A."/>
            <person name="Blanco E."/>
            <person name="Bosak S.A."/>
            <person name="Bradley R.K."/>
            <person name="Brand A.D."/>
            <person name="Brent M.R."/>
            <person name="Brooks A.N."/>
            <person name="Brown R.H."/>
            <person name="Butlin R.K."/>
            <person name="Caggese C."/>
            <person name="Calvi B.R."/>
            <person name="Bernardo de Carvalho A."/>
            <person name="Caspi A."/>
            <person name="Castrezana S."/>
            <person name="Celniker S.E."/>
            <person name="Chang J.L."/>
            <person name="Chapple C."/>
            <person name="Chatterji S."/>
            <person name="Chinwalla A."/>
            <person name="Civetta A."/>
            <person name="Clifton S.W."/>
            <person name="Comeron J.M."/>
            <person name="Costello J.C."/>
            <person name="Coyne J.A."/>
            <person name="Daub J."/>
            <person name="David R.G."/>
            <person name="Delcher A.L."/>
            <person name="Delehaunty K."/>
            <person name="Do C.B."/>
            <person name="Ebling H."/>
            <person name="Edwards K."/>
            <person name="Eickbush T."/>
            <person name="Evans J.D."/>
            <person name="Filipski A."/>
            <person name="Findeiss S."/>
            <person name="Freyhult E."/>
            <person name="Fulton L."/>
            <person name="Fulton R."/>
            <person name="Garcia A.C."/>
            <person name="Gardiner A."/>
            <person name="Garfield D.A."/>
            <person name="Garvin B.E."/>
            <person name="Gibson G."/>
            <person name="Gilbert D."/>
            <person name="Gnerre S."/>
            <person name="Godfrey J."/>
            <person name="Good R."/>
            <person name="Gotea V."/>
            <person name="Gravely B."/>
            <person name="Greenberg A.J."/>
            <person name="Griffiths-Jones S."/>
            <person name="Gross S."/>
            <person name="Guigo R."/>
            <person name="Gustafson E.A."/>
            <person name="Haerty W."/>
            <person name="Hahn M.W."/>
            <person name="Halligan D.L."/>
            <person name="Halpern A.L."/>
            <person name="Halter G.M."/>
            <person name="Han M.V."/>
            <person name="Heger A."/>
            <person name="Hillier L."/>
            <person name="Hinrichs A.S."/>
            <person name="Holmes I."/>
            <person name="Hoskins R.A."/>
            <person name="Hubisz M.J."/>
            <person name="Hultmark D."/>
            <person name="Huntley M.A."/>
            <person name="Jaffe D.B."/>
            <person name="Jagadeeshan S."/>
            <person name="Jeck W.R."/>
            <person name="Johnson J."/>
            <person name="Jones C.D."/>
            <person name="Jordan W.C."/>
            <person name="Karpen G.H."/>
            <person name="Kataoka E."/>
            <person name="Keightley P.D."/>
            <person name="Kheradpour P."/>
            <person name="Kirkness E.F."/>
            <person name="Koerich L.B."/>
            <person name="Kristiansen K."/>
            <person name="Kudrna D."/>
            <person name="Kulathinal R.J."/>
            <person name="Kumar S."/>
            <person name="Kwok R."/>
            <person name="Lander E."/>
            <person name="Langley C.H."/>
            <person name="Lapoint R."/>
            <person name="Lazzaro B.P."/>
            <person name="Lee S.J."/>
            <person name="Levesque L."/>
            <person name="Li R."/>
            <person name="Lin C.F."/>
            <person name="Lin M.F."/>
            <person name="Lindblad-Toh K."/>
            <person name="Llopart A."/>
            <person name="Long M."/>
            <person name="Low L."/>
            <person name="Lozovsky E."/>
            <person name="Lu J."/>
            <person name="Luo M."/>
            <person name="Machado C.A."/>
            <person name="Makalowski W."/>
            <person name="Marzo M."/>
            <person name="Matsuda M."/>
            <person name="Matzkin L."/>
            <person name="McAllister B."/>
            <person name="McBride C.S."/>
            <person name="McKernan B."/>
            <person name="McKernan K."/>
            <person name="Mendez-Lago M."/>
            <person name="Minx P."/>
            <person name="Mollenhauer M.U."/>
            <person name="Montooth K."/>
            <person name="Mount S.M."/>
            <person name="Mu X."/>
            <person name="Myers E."/>
            <person name="Negre B."/>
            <person name="Newfeld S."/>
            <person name="Nielsen R."/>
            <person name="Noor M.A."/>
            <person name="O'Grady P."/>
            <person name="Pachter L."/>
            <person name="Papaceit M."/>
            <person name="Parisi M.J."/>
            <person name="Parisi M."/>
            <person name="Parts L."/>
            <person name="Pedersen J.S."/>
            <person name="Pesole G."/>
            <person name="Phillippy A.M."/>
            <person name="Ponting C.P."/>
            <person name="Pop M."/>
            <person name="Porcelli D."/>
            <person name="Powell J.R."/>
            <person name="Prohaska S."/>
            <person name="Pruitt K."/>
            <person name="Puig M."/>
            <person name="Quesneville H."/>
            <person name="Ram K.R."/>
            <person name="Rand D."/>
            <person name="Rasmussen M.D."/>
            <person name="Reed L.K."/>
            <person name="Reenan R."/>
            <person name="Reily A."/>
            <person name="Remington K.A."/>
            <person name="Rieger T.T."/>
            <person name="Ritchie M.G."/>
            <person name="Robin C."/>
            <person name="Rogers Y.H."/>
            <person name="Rohde C."/>
            <person name="Rozas J."/>
            <person name="Rubenfield M.J."/>
            <person name="Ruiz A."/>
            <person name="Russo S."/>
            <person name="Salzberg S.L."/>
            <person name="Sanchez-Gracia A."/>
            <person name="Saranga D.J."/>
            <person name="Sato H."/>
            <person name="Schaeffer S.W."/>
            <person name="Schatz M.C."/>
            <person name="Schlenke T."/>
            <person name="Schwartz R."/>
            <person name="Segarra C."/>
            <person name="Singh R.S."/>
            <person name="Sirot L."/>
            <person name="Sirota M."/>
            <person name="Sisneros N.B."/>
            <person name="Smith C.D."/>
            <person name="Smith T.F."/>
            <person name="Spieth J."/>
            <person name="Stage D.E."/>
            <person name="Stark A."/>
            <person name="Stephan W."/>
            <person name="Strausberg R.L."/>
            <person name="Strempel S."/>
            <person name="Sturgill D."/>
            <person name="Sutton G."/>
            <person name="Sutton G.G."/>
            <person name="Tao W."/>
            <person name="Teichmann S."/>
            <person name="Tobari Y.N."/>
            <person name="Tomimura Y."/>
            <person name="Tsolas J.M."/>
            <person name="Valente V.L."/>
            <person name="Venter E."/>
            <person name="Venter J.C."/>
            <person name="Vicario S."/>
            <person name="Vieira F.G."/>
            <person name="Vilella A.J."/>
            <person name="Villasante A."/>
            <person name="Walenz B."/>
            <person name="Wang J."/>
            <person name="Wasserman M."/>
            <person name="Watts T."/>
            <person name="Wilson D."/>
            <person name="Wilson R.K."/>
            <person name="Wing R.A."/>
            <person name="Wolfner M.F."/>
            <person name="Wong A."/>
            <person name="Wong G.K."/>
            <person name="Wu C.I."/>
            <person name="Wu G."/>
            <person name="Yamamoto D."/>
            <person name="Yang H.P."/>
            <person name="Yang S.P."/>
            <person name="Yorke J.A."/>
            <person name="Yoshida K."/>
            <person name="Zdobnov E."/>
            <person name="Zhang P."/>
            <person name="Zhang Y."/>
            <person name="Zimin A.V."/>
            <person name="Baldwin J."/>
            <person name="Abdouelleil A."/>
            <person name="Abdulkadir J."/>
            <person name="Abebe A."/>
            <person name="Abera B."/>
            <person name="Abreu J."/>
            <person name="Acer S.C."/>
            <person name="Aftuck L."/>
            <person name="Alexander A."/>
            <person name="An P."/>
            <person name="Anderson E."/>
            <person name="Anderson S."/>
            <person name="Arachi H."/>
            <person name="Azer M."/>
            <person name="Bachantsang P."/>
            <person name="Barry A."/>
            <person name="Bayul T."/>
            <person name="Berlin A."/>
            <person name="Bessette D."/>
            <person name="Bloom T."/>
            <person name="Blye J."/>
            <person name="Boguslavskiy L."/>
            <person name="Bonnet C."/>
            <person name="Boukhgalter B."/>
            <person name="Bourzgui I."/>
            <person name="Brown A."/>
            <person name="Cahill P."/>
            <person name="Channer S."/>
            <person name="Cheshatsang Y."/>
            <person name="Chuda L."/>
            <person name="Citroen M."/>
            <person name="Collymore A."/>
            <person name="Cooke P."/>
            <person name="Costello M."/>
            <person name="D'Aco K."/>
            <person name="Daza R."/>
            <person name="De Haan G."/>
            <person name="DeGray S."/>
            <person name="DeMaso C."/>
            <person name="Dhargay N."/>
            <person name="Dooley K."/>
            <person name="Dooley E."/>
            <person name="Doricent M."/>
            <person name="Dorje P."/>
            <person name="Dorjee K."/>
            <person name="Dupes A."/>
            <person name="Elong R."/>
            <person name="Falk J."/>
            <person name="Farina A."/>
            <person name="Faro S."/>
            <person name="Ferguson D."/>
            <person name="Fisher S."/>
            <person name="Foley C.D."/>
            <person name="Franke A."/>
            <person name="Friedrich D."/>
            <person name="Gadbois L."/>
            <person name="Gearin G."/>
            <person name="Gearin C.R."/>
            <person name="Giannoukos G."/>
            <person name="Goode T."/>
            <person name="Graham J."/>
            <person name="Grandbois E."/>
            <person name="Grewal S."/>
            <person name="Gyaltsen K."/>
            <person name="Hafez N."/>
            <person name="Hagos B."/>
            <person name="Hall J."/>
            <person name="Henson C."/>
            <person name="Hollinger A."/>
            <person name="Honan T."/>
            <person name="Huard M.D."/>
            <person name="Hughes L."/>
            <person name="Hurhula B."/>
            <person name="Husby M.E."/>
            <person name="Kamat A."/>
            <person name="Kanga B."/>
            <person name="Kashin S."/>
            <person name="Khazanovich D."/>
            <person name="Kisner P."/>
            <person name="Lance K."/>
            <person name="Lara M."/>
            <person name="Lee W."/>
            <person name="Lennon N."/>
            <person name="Letendre F."/>
            <person name="LeVine R."/>
            <person name="Lipovsky A."/>
            <person name="Liu X."/>
            <person name="Liu J."/>
            <person name="Liu S."/>
            <person name="Lokyitsang T."/>
            <person name="Lokyitsang Y."/>
            <person name="Lubonja R."/>
            <person name="Lui A."/>
            <person name="MacDonald P."/>
            <person name="Magnisalis V."/>
            <person name="Maru K."/>
            <person name="Matthews C."/>
            <person name="McCusker W."/>
            <person name="McDonough S."/>
            <person name="Mehta T."/>
            <person name="Meldrim J."/>
            <person name="Meneus L."/>
            <person name="Mihai O."/>
            <person name="Mihalev A."/>
            <person name="Mihova T."/>
            <person name="Mittelman R."/>
            <person name="Mlenga V."/>
            <person name="Montmayeur A."/>
            <person name="Mulrain L."/>
            <person name="Navidi A."/>
            <person name="Naylor J."/>
            <person name="Negash T."/>
            <person name="Nguyen T."/>
            <person name="Nguyen N."/>
            <person name="Nicol R."/>
            <person name="Norbu C."/>
            <person name="Norbu N."/>
            <person name="Novod N."/>
            <person name="O'Neill B."/>
            <person name="Osman S."/>
            <person name="Markiewicz E."/>
            <person name="Oyono O.L."/>
            <person name="Patti C."/>
            <person name="Phunkhang P."/>
            <person name="Pierre F."/>
            <person name="Priest M."/>
            <person name="Raghuraman S."/>
            <person name="Rege F."/>
            <person name="Reyes R."/>
            <person name="Rise C."/>
            <person name="Rogov P."/>
            <person name="Ross K."/>
            <person name="Ryan E."/>
            <person name="Settipalli S."/>
            <person name="Shea T."/>
            <person name="Sherpa N."/>
            <person name="Shi L."/>
            <person name="Shih D."/>
            <person name="Sparrow T."/>
            <person name="Spaulding J."/>
            <person name="Stalker J."/>
            <person name="Stange-Thomann N."/>
            <person name="Stavropoulos S."/>
            <person name="Stone C."/>
            <person name="Strader C."/>
            <person name="Tesfaye S."/>
            <person name="Thomson T."/>
            <person name="Thoulutsang Y."/>
            <person name="Thoulutsang D."/>
            <person name="Topham K."/>
            <person name="Topping I."/>
            <person name="Tsamla T."/>
            <person name="Vassiliev H."/>
            <person name="Vo A."/>
            <person name="Wangchuk T."/>
            <person name="Wangdi T."/>
            <person name="Weiand M."/>
            <person name="Wilkinson J."/>
            <person name="Wilson A."/>
            <person name="Yadav S."/>
            <person name="Young G."/>
            <person name="Yu Q."/>
            <person name="Zembek L."/>
            <person name="Zhong D."/>
            <person name="Zimmer A."/>
            <person name="Zwirko Z."/>
            <person name="Jaffe D.B."/>
            <person name="Alvarez P."/>
            <person name="Brockman W."/>
            <person name="Butler J."/>
            <person name="Chin C."/>
            <person name="Gnerre S."/>
            <person name="Grabherr M."/>
            <person name="Kleber M."/>
            <person name="Mauceli E."/>
            <person name="MacCallum I."/>
        </authorList>
    </citation>
    <scope>NUCLEOTIDE SEQUENCE [LARGE SCALE GENOMIC DNA]</scope>
    <source>
        <strain evidence="4">white501</strain>
    </source>
</reference>
<evidence type="ECO:0000313" key="4">
    <source>
        <dbReference type="Proteomes" id="UP000000304"/>
    </source>
</evidence>
<gene>
    <name evidence="3" type="primary">Dsim\GD17892</name>
    <name evidence="3" type="ORF">Dsim_GD17892</name>
</gene>
<dbReference type="HOGENOM" id="CLU_2796706_0_0_1"/>
<dbReference type="Proteomes" id="UP000000304">
    <property type="component" value="Chromosome 2R"/>
</dbReference>
<evidence type="ECO:0000313" key="3">
    <source>
        <dbReference type="EMBL" id="EDX06165.1"/>
    </source>
</evidence>
<dbReference type="AlphaFoldDB" id="B4QFQ9"/>
<accession>B4QFQ9</accession>
<keyword evidence="2" id="KW-1133">Transmembrane helix</keyword>